<name>A0A4V6AQI6_COLLU</name>
<gene>
    <name evidence="3" type="ORF">D9C73_014644</name>
</gene>
<feature type="compositionally biased region" description="Low complexity" evidence="1">
    <location>
        <begin position="249"/>
        <end position="280"/>
    </location>
</feature>
<dbReference type="PANTHER" id="PTHR23098:SF3">
    <property type="entry name" value="MYB-RELATED TRANSCRIPTION FACTOR, PARTNER OF PROFILIN"/>
    <property type="match status" value="1"/>
</dbReference>
<dbReference type="AlphaFoldDB" id="A0A4V6AQI6"/>
<keyword evidence="4" id="KW-1185">Reference proteome</keyword>
<feature type="compositionally biased region" description="Low complexity" evidence="1">
    <location>
        <begin position="201"/>
        <end position="241"/>
    </location>
</feature>
<evidence type="ECO:0000313" key="3">
    <source>
        <dbReference type="EMBL" id="TKS80542.1"/>
    </source>
</evidence>
<sequence>MSVSWRDDDEEFRVGGVRGGLKSKPRFSFTEVKLLLEAVKRNRYIILRKFNHGVSAEMKKQTWAEITDQINGLGENHREVRQIMKKWADLKCDGKRRIVALRGPNGSNLRKKNLGPVERMVHKILMMSPRGGDPFHSSSEFDLDMADDGEQTMDFDENDDSSLFSSYPPSAPPPSSTTNNTSLDPLPDDALLRVKPVHTYSRNSSQNHTTTTTTSSRPPTGPSTSSDFPSASDADAASSSVAPPPPQSPTGSSSSAPATFSSKSANDSTSEPAPSTSSSSIPPPPPAPTVAVSSSSVTPTTTSAPSSNSNQPSTSSLAPPPTRPSTSTSSGSNNASDPLPAGASARRAHDHVAQMASQSLQQQRASRMLLTSVSQSLEVLAQSVQLLVESQQEFVQESLLLQRETVDILRDFSNTALTMLRDKANSGQVAAHHPQPAARF</sequence>
<feature type="compositionally biased region" description="Low complexity" evidence="1">
    <location>
        <begin position="176"/>
        <end position="185"/>
    </location>
</feature>
<accession>A0A4V6AQI6</accession>
<dbReference type="PANTHER" id="PTHR23098">
    <property type="entry name" value="AGAP001331-PA-RELATED"/>
    <property type="match status" value="1"/>
</dbReference>
<dbReference type="InterPro" id="IPR028002">
    <property type="entry name" value="Myb_DNA-bind_5"/>
</dbReference>
<feature type="domain" description="Myb/SANT-like DNA-binding" evidence="2">
    <location>
        <begin position="24"/>
        <end position="98"/>
    </location>
</feature>
<organism evidence="3 4">
    <name type="scientific">Collichthys lucidus</name>
    <name type="common">Big head croaker</name>
    <name type="synonym">Sciaena lucida</name>
    <dbReference type="NCBI Taxonomy" id="240159"/>
    <lineage>
        <taxon>Eukaryota</taxon>
        <taxon>Metazoa</taxon>
        <taxon>Chordata</taxon>
        <taxon>Craniata</taxon>
        <taxon>Vertebrata</taxon>
        <taxon>Euteleostomi</taxon>
        <taxon>Actinopterygii</taxon>
        <taxon>Neopterygii</taxon>
        <taxon>Teleostei</taxon>
        <taxon>Neoteleostei</taxon>
        <taxon>Acanthomorphata</taxon>
        <taxon>Eupercaria</taxon>
        <taxon>Sciaenidae</taxon>
        <taxon>Collichthys</taxon>
    </lineage>
</organism>
<proteinExistence type="predicted"/>
<evidence type="ECO:0000256" key="1">
    <source>
        <dbReference type="SAM" id="MobiDB-lite"/>
    </source>
</evidence>
<evidence type="ECO:0000259" key="2">
    <source>
        <dbReference type="Pfam" id="PF13873"/>
    </source>
</evidence>
<dbReference type="Proteomes" id="UP000298787">
    <property type="component" value="Chromosome 13"/>
</dbReference>
<protein>
    <submittedName>
        <fullName evidence="3">Nuclear apoptosis-inducing factor 1</fullName>
    </submittedName>
</protein>
<feature type="compositionally biased region" description="Acidic residues" evidence="1">
    <location>
        <begin position="149"/>
        <end position="160"/>
    </location>
</feature>
<reference evidence="3 4" key="1">
    <citation type="submission" date="2019-01" db="EMBL/GenBank/DDBJ databases">
        <title>Genome Assembly of Collichthys lucidus.</title>
        <authorList>
            <person name="Cai M."/>
            <person name="Xiao S."/>
        </authorList>
    </citation>
    <scope>NUCLEOTIDE SEQUENCE [LARGE SCALE GENOMIC DNA]</scope>
    <source>
        <strain evidence="3">JT15FE1705JMU</strain>
        <tissue evidence="3">Muscle</tissue>
    </source>
</reference>
<dbReference type="GO" id="GO:0005634">
    <property type="term" value="C:nucleus"/>
    <property type="evidence" value="ECO:0007669"/>
    <property type="project" value="TreeGrafter"/>
</dbReference>
<feature type="region of interest" description="Disordered" evidence="1">
    <location>
        <begin position="149"/>
        <end position="360"/>
    </location>
</feature>
<dbReference type="EMBL" id="CM014090">
    <property type="protein sequence ID" value="TKS80542.1"/>
    <property type="molecule type" value="Genomic_DNA"/>
</dbReference>
<feature type="compositionally biased region" description="Low complexity" evidence="1">
    <location>
        <begin position="289"/>
        <end position="317"/>
    </location>
</feature>
<dbReference type="Pfam" id="PF13873">
    <property type="entry name" value="Myb_DNA-bind_5"/>
    <property type="match status" value="1"/>
</dbReference>
<dbReference type="STRING" id="240159.A0A4V6AQI6"/>
<evidence type="ECO:0000313" key="4">
    <source>
        <dbReference type="Proteomes" id="UP000298787"/>
    </source>
</evidence>